<keyword evidence="3" id="KW-1185">Reference proteome</keyword>
<reference evidence="2" key="1">
    <citation type="submission" date="2021-03" db="EMBL/GenBank/DDBJ databases">
        <title>Draft genome sequence of rust myrtle Austropuccinia psidii MF-1, a brazilian biotype.</title>
        <authorList>
            <person name="Quecine M.C."/>
            <person name="Pachon D.M.R."/>
            <person name="Bonatelli M.L."/>
            <person name="Correr F.H."/>
            <person name="Franceschini L.M."/>
            <person name="Leite T.F."/>
            <person name="Margarido G.R.A."/>
            <person name="Almeida C.A."/>
            <person name="Ferrarezi J.A."/>
            <person name="Labate C.A."/>
        </authorList>
    </citation>
    <scope>NUCLEOTIDE SEQUENCE</scope>
    <source>
        <strain evidence="2">MF-1</strain>
    </source>
</reference>
<gene>
    <name evidence="2" type="ORF">O181_117921</name>
</gene>
<name>A0A9Q3KCV1_9BASI</name>
<dbReference type="EMBL" id="AVOT02102351">
    <property type="protein sequence ID" value="MBW0578206.1"/>
    <property type="molecule type" value="Genomic_DNA"/>
</dbReference>
<comment type="caution">
    <text evidence="2">The sequence shown here is derived from an EMBL/GenBank/DDBJ whole genome shotgun (WGS) entry which is preliminary data.</text>
</comment>
<organism evidence="2 3">
    <name type="scientific">Austropuccinia psidii MF-1</name>
    <dbReference type="NCBI Taxonomy" id="1389203"/>
    <lineage>
        <taxon>Eukaryota</taxon>
        <taxon>Fungi</taxon>
        <taxon>Dikarya</taxon>
        <taxon>Basidiomycota</taxon>
        <taxon>Pucciniomycotina</taxon>
        <taxon>Pucciniomycetes</taxon>
        <taxon>Pucciniales</taxon>
        <taxon>Sphaerophragmiaceae</taxon>
        <taxon>Austropuccinia</taxon>
    </lineage>
</organism>
<dbReference type="Proteomes" id="UP000765509">
    <property type="component" value="Unassembled WGS sequence"/>
</dbReference>
<feature type="compositionally biased region" description="Acidic residues" evidence="1">
    <location>
        <begin position="63"/>
        <end position="82"/>
    </location>
</feature>
<evidence type="ECO:0000256" key="1">
    <source>
        <dbReference type="SAM" id="MobiDB-lite"/>
    </source>
</evidence>
<feature type="compositionally biased region" description="Polar residues" evidence="1">
    <location>
        <begin position="1"/>
        <end position="13"/>
    </location>
</feature>
<sequence length="143" mass="15571">MPVQNSPPESQTRSQDRAQAVLIPTPRAPLGGTPEAPQLRSHLERRSSIQEGRGISTTTLEGFGEDDEEEEENYVEEEESDGTEFFPAPVRASGGTCGPTLAKCNQPVPHQSETSLLAIMHQMTQIMANIQEASSSESSRLHI</sequence>
<evidence type="ECO:0000313" key="2">
    <source>
        <dbReference type="EMBL" id="MBW0578206.1"/>
    </source>
</evidence>
<dbReference type="AlphaFoldDB" id="A0A9Q3KCV1"/>
<evidence type="ECO:0000313" key="3">
    <source>
        <dbReference type="Proteomes" id="UP000765509"/>
    </source>
</evidence>
<protein>
    <submittedName>
        <fullName evidence="2">Uncharacterized protein</fullName>
    </submittedName>
</protein>
<accession>A0A9Q3KCV1</accession>
<proteinExistence type="predicted"/>
<feature type="region of interest" description="Disordered" evidence="1">
    <location>
        <begin position="1"/>
        <end position="86"/>
    </location>
</feature>